<keyword evidence="6" id="KW-0175">Coiled coil</keyword>
<feature type="transmembrane region" description="Helical" evidence="7">
    <location>
        <begin position="274"/>
        <end position="295"/>
    </location>
</feature>
<dbReference type="EMBL" id="JAGQDE010000015">
    <property type="protein sequence ID" value="MBQ0960559.1"/>
    <property type="molecule type" value="Genomic_DNA"/>
</dbReference>
<protein>
    <submittedName>
        <fullName evidence="9">Protein kinase</fullName>
    </submittedName>
</protein>
<dbReference type="InterPro" id="IPR000719">
    <property type="entry name" value="Prot_kinase_dom"/>
</dbReference>
<feature type="transmembrane region" description="Helical" evidence="7">
    <location>
        <begin position="394"/>
        <end position="416"/>
    </location>
</feature>
<keyword evidence="2 5" id="KW-0547">Nucleotide-binding</keyword>
<proteinExistence type="predicted"/>
<dbReference type="SMART" id="SM00220">
    <property type="entry name" value="S_TKc"/>
    <property type="match status" value="1"/>
</dbReference>
<dbReference type="InterPro" id="IPR017441">
    <property type="entry name" value="Protein_kinase_ATP_BS"/>
</dbReference>
<dbReference type="Pfam" id="PF00069">
    <property type="entry name" value="Pkinase"/>
    <property type="match status" value="1"/>
</dbReference>
<evidence type="ECO:0000259" key="8">
    <source>
        <dbReference type="PROSITE" id="PS50011"/>
    </source>
</evidence>
<dbReference type="PANTHER" id="PTHR43289:SF34">
    <property type="entry name" value="SERINE_THREONINE-PROTEIN KINASE YBDM-RELATED"/>
    <property type="match status" value="1"/>
</dbReference>
<dbReference type="PROSITE" id="PS00107">
    <property type="entry name" value="PROTEIN_KINASE_ATP"/>
    <property type="match status" value="1"/>
</dbReference>
<dbReference type="AlphaFoldDB" id="A0A940YME4"/>
<evidence type="ECO:0000313" key="10">
    <source>
        <dbReference type="Proteomes" id="UP000678374"/>
    </source>
</evidence>
<sequence length="893" mass="96616">MIDPPHWQRLSALLDEALDLSEDQRTAWLNAVCAREPGLADALRSLIEGLRTEPDSTPAAAFQQWLAPALSEPATPPELATLTQAGATLGPWRLDEKIGEGGMGQVWRATRVDGLYQGAAAIKLLRSDRSSPGLSARFARERTALARLNHPAIARLLDAGEAQGQVYLVLELVPGRTLSELVRQHRPPLAERVALLLRIAEAVEAAHAQLIVHRDLKPGNVMITDDGQPKLLDFGIAALLDDPAEPGELTRSTGRGLTVGYAAPEQIIGLPVGVAADVFSLGVILFELVTGALPFSQRRQPRPMMEMAVLEDPPHRLGGVTADPEGPGAAPDAWRADGDLAAVIDKALRKDPAERYTGVRSLIDDLNHWAAHRPVSARRGHWRHRSGLWLRRHALLAGSIAAVGLSLALGLGLSLWQWQRAERAAAVARAREAQSQQLSSYMLGELADRLRPLGRLDILAGLGERSLAVLAEQPGAAEAPLDRLHRAQALLVLGEVDSSRGRGQTATAQAALQAAEEVLRPLDGVAGVPADDWFATLGAVHFWRGQIAFDQGELVPAAAQLERYRALSQRWLAQQPASTTAAQELAYAHASLAAVQLQRGQWAAARQSFEAVLADKRQRLAKAPTDAAATVAVANGLLQLADVLHVQGQERDSLARLDEARALLDALQRRQTGQAAWLADLARVEQARAARLADLGRHDEARRSATEARRWSQQVLAASPSAARWRLEALWGDTQQLLQAPPDASTRAARQALLADWPALAADEPLVQALHARRALLQADSALEQRDSAEAQRLLDQAESQLAPLLARQPLKWQWTDTLAQVQWRRLRADRSVATCSAITPRLQPAVESGQAGLVLQAWLQAQACAQGRPIAEADLQRLQAGGYQAQRFPPPP</sequence>
<keyword evidence="7" id="KW-0472">Membrane</keyword>
<dbReference type="PROSITE" id="PS50011">
    <property type="entry name" value="PROTEIN_KINASE_DOM"/>
    <property type="match status" value="1"/>
</dbReference>
<evidence type="ECO:0000256" key="1">
    <source>
        <dbReference type="ARBA" id="ARBA00022679"/>
    </source>
</evidence>
<keyword evidence="1" id="KW-0808">Transferase</keyword>
<dbReference type="PROSITE" id="PS00108">
    <property type="entry name" value="PROTEIN_KINASE_ST"/>
    <property type="match status" value="1"/>
</dbReference>
<dbReference type="InterPro" id="IPR008271">
    <property type="entry name" value="Ser/Thr_kinase_AS"/>
</dbReference>
<dbReference type="SUPFAM" id="SSF48452">
    <property type="entry name" value="TPR-like"/>
    <property type="match status" value="1"/>
</dbReference>
<dbReference type="CDD" id="cd14014">
    <property type="entry name" value="STKc_PknB_like"/>
    <property type="match status" value="1"/>
</dbReference>
<dbReference type="GO" id="GO:0004674">
    <property type="term" value="F:protein serine/threonine kinase activity"/>
    <property type="evidence" value="ECO:0007669"/>
    <property type="project" value="TreeGrafter"/>
</dbReference>
<dbReference type="GO" id="GO:0005524">
    <property type="term" value="F:ATP binding"/>
    <property type="evidence" value="ECO:0007669"/>
    <property type="project" value="UniProtKB-UniRule"/>
</dbReference>
<keyword evidence="7" id="KW-0812">Transmembrane</keyword>
<dbReference type="Proteomes" id="UP000678374">
    <property type="component" value="Unassembled WGS sequence"/>
</dbReference>
<evidence type="ECO:0000256" key="7">
    <source>
        <dbReference type="SAM" id="Phobius"/>
    </source>
</evidence>
<keyword evidence="3 9" id="KW-0418">Kinase</keyword>
<comment type="caution">
    <text evidence="9">The sequence shown here is derived from an EMBL/GenBank/DDBJ whole genome shotgun (WGS) entry which is preliminary data.</text>
</comment>
<dbReference type="Gene3D" id="1.25.40.10">
    <property type="entry name" value="Tetratricopeptide repeat domain"/>
    <property type="match status" value="1"/>
</dbReference>
<feature type="coiled-coil region" evidence="6">
    <location>
        <begin position="772"/>
        <end position="801"/>
    </location>
</feature>
<evidence type="ECO:0000256" key="6">
    <source>
        <dbReference type="SAM" id="Coils"/>
    </source>
</evidence>
<name>A0A940YME4_9BURK</name>
<dbReference type="InterPro" id="IPR011990">
    <property type="entry name" value="TPR-like_helical_dom_sf"/>
</dbReference>
<dbReference type="RefSeq" id="WP_210803233.1">
    <property type="nucleotide sequence ID" value="NZ_JAGQDE010000015.1"/>
</dbReference>
<dbReference type="Gene3D" id="3.30.200.20">
    <property type="entry name" value="Phosphorylase Kinase, domain 1"/>
    <property type="match status" value="1"/>
</dbReference>
<keyword evidence="10" id="KW-1185">Reference proteome</keyword>
<evidence type="ECO:0000313" key="9">
    <source>
        <dbReference type="EMBL" id="MBQ0960559.1"/>
    </source>
</evidence>
<evidence type="ECO:0000256" key="4">
    <source>
        <dbReference type="ARBA" id="ARBA00022840"/>
    </source>
</evidence>
<dbReference type="Gene3D" id="1.10.510.10">
    <property type="entry name" value="Transferase(Phosphotransferase) domain 1"/>
    <property type="match status" value="1"/>
</dbReference>
<evidence type="ECO:0000256" key="5">
    <source>
        <dbReference type="PROSITE-ProRule" id="PRU10141"/>
    </source>
</evidence>
<evidence type="ECO:0000256" key="3">
    <source>
        <dbReference type="ARBA" id="ARBA00022777"/>
    </source>
</evidence>
<keyword evidence="7" id="KW-1133">Transmembrane helix</keyword>
<organism evidence="9 10">
    <name type="scientific">Ideonella aquatica</name>
    <dbReference type="NCBI Taxonomy" id="2824119"/>
    <lineage>
        <taxon>Bacteria</taxon>
        <taxon>Pseudomonadati</taxon>
        <taxon>Pseudomonadota</taxon>
        <taxon>Betaproteobacteria</taxon>
        <taxon>Burkholderiales</taxon>
        <taxon>Sphaerotilaceae</taxon>
        <taxon>Ideonella</taxon>
    </lineage>
</organism>
<reference evidence="9" key="1">
    <citation type="submission" date="2021-04" db="EMBL/GenBank/DDBJ databases">
        <title>The genome sequence of Ideonella sp. 4Y11.</title>
        <authorList>
            <person name="Liu Y."/>
        </authorList>
    </citation>
    <scope>NUCLEOTIDE SEQUENCE</scope>
    <source>
        <strain evidence="9">4Y11</strain>
    </source>
</reference>
<dbReference type="PANTHER" id="PTHR43289">
    <property type="entry name" value="MITOGEN-ACTIVATED PROTEIN KINASE KINASE KINASE 20-RELATED"/>
    <property type="match status" value="1"/>
</dbReference>
<dbReference type="InterPro" id="IPR011009">
    <property type="entry name" value="Kinase-like_dom_sf"/>
</dbReference>
<keyword evidence="4 5" id="KW-0067">ATP-binding</keyword>
<evidence type="ECO:0000256" key="2">
    <source>
        <dbReference type="ARBA" id="ARBA00022741"/>
    </source>
</evidence>
<feature type="domain" description="Protein kinase" evidence="8">
    <location>
        <begin position="92"/>
        <end position="370"/>
    </location>
</feature>
<feature type="binding site" evidence="5">
    <location>
        <position position="123"/>
    </location>
    <ligand>
        <name>ATP</name>
        <dbReference type="ChEBI" id="CHEBI:30616"/>
    </ligand>
</feature>
<dbReference type="SUPFAM" id="SSF56112">
    <property type="entry name" value="Protein kinase-like (PK-like)"/>
    <property type="match status" value="1"/>
</dbReference>
<gene>
    <name evidence="9" type="ORF">KAK06_16515</name>
</gene>
<accession>A0A940YME4</accession>